<dbReference type="CDD" id="cd02163">
    <property type="entry name" value="PPAT"/>
    <property type="match status" value="1"/>
</dbReference>
<sequence>MRTAIYPGSFDPPTLGHRDLIMRADKLVDRLIVGVLHNPAKQACFTVAERVAMLEELTRDLPHVEVASFNGLLVDFARQQDAHFIIRGVRAFSDFEYEFQMALMNRKLNADLETVFLMPKEEYSVVSSRMVREVGSMGGDISGLVPETFVDRVAARLRSSRSLAT</sequence>
<keyword evidence="2 9" id="KW-0808">Transferase</keyword>
<feature type="site" description="Transition state stabilizer" evidence="9">
    <location>
        <position position="17"/>
    </location>
</feature>
<comment type="catalytic activity">
    <reaction evidence="8 9">
        <text>(R)-4'-phosphopantetheine + ATP + H(+) = 3'-dephospho-CoA + diphosphate</text>
        <dbReference type="Rhea" id="RHEA:19801"/>
        <dbReference type="ChEBI" id="CHEBI:15378"/>
        <dbReference type="ChEBI" id="CHEBI:30616"/>
        <dbReference type="ChEBI" id="CHEBI:33019"/>
        <dbReference type="ChEBI" id="CHEBI:57328"/>
        <dbReference type="ChEBI" id="CHEBI:61723"/>
        <dbReference type="EC" id="2.7.7.3"/>
    </reaction>
</comment>
<evidence type="ECO:0000313" key="11">
    <source>
        <dbReference type="EMBL" id="BDU76355.1"/>
    </source>
</evidence>
<comment type="function">
    <text evidence="9">Reversibly transfers an adenylyl group from ATP to 4'-phosphopantetheine, yielding dephospho-CoA (dPCoA) and pyrophosphate.</text>
</comment>
<dbReference type="PRINTS" id="PR01020">
    <property type="entry name" value="LPSBIOSNTHSS"/>
</dbReference>
<organism evidence="11 12">
    <name type="scientific">Mesoterricola sediminis</name>
    <dbReference type="NCBI Taxonomy" id="2927980"/>
    <lineage>
        <taxon>Bacteria</taxon>
        <taxon>Pseudomonadati</taxon>
        <taxon>Acidobacteriota</taxon>
        <taxon>Holophagae</taxon>
        <taxon>Holophagales</taxon>
        <taxon>Holophagaceae</taxon>
        <taxon>Mesoterricola</taxon>
    </lineage>
</organism>
<keyword evidence="4 9" id="KW-0547">Nucleotide-binding</keyword>
<comment type="subunit">
    <text evidence="9">Homohexamer.</text>
</comment>
<dbReference type="EMBL" id="AP027081">
    <property type="protein sequence ID" value="BDU76355.1"/>
    <property type="molecule type" value="Genomic_DNA"/>
</dbReference>
<evidence type="ECO:0000256" key="1">
    <source>
        <dbReference type="ARBA" id="ARBA00022490"/>
    </source>
</evidence>
<evidence type="ECO:0000256" key="7">
    <source>
        <dbReference type="ARBA" id="ARBA00022993"/>
    </source>
</evidence>
<feature type="binding site" evidence="9">
    <location>
        <position position="87"/>
    </location>
    <ligand>
        <name>substrate</name>
    </ligand>
</feature>
<dbReference type="KEGG" id="msea:METESE_13130"/>
<feature type="binding site" evidence="9">
    <location>
        <begin position="9"/>
        <end position="10"/>
    </location>
    <ligand>
        <name>ATP</name>
        <dbReference type="ChEBI" id="CHEBI:30616"/>
    </ligand>
</feature>
<dbReference type="GO" id="GO:0004595">
    <property type="term" value="F:pantetheine-phosphate adenylyltransferase activity"/>
    <property type="evidence" value="ECO:0007669"/>
    <property type="project" value="UniProtKB-UniRule"/>
</dbReference>
<evidence type="ECO:0000256" key="8">
    <source>
        <dbReference type="ARBA" id="ARBA00029346"/>
    </source>
</evidence>
<comment type="subcellular location">
    <subcellularLocation>
        <location evidence="9">Cytoplasm</location>
    </subcellularLocation>
</comment>
<dbReference type="GO" id="GO:0005524">
    <property type="term" value="F:ATP binding"/>
    <property type="evidence" value="ECO:0007669"/>
    <property type="project" value="UniProtKB-KW"/>
</dbReference>
<dbReference type="RefSeq" id="WP_243335023.1">
    <property type="nucleotide sequence ID" value="NZ_AP027081.1"/>
</dbReference>
<dbReference type="InterPro" id="IPR004821">
    <property type="entry name" value="Cyt_trans-like"/>
</dbReference>
<evidence type="ECO:0000256" key="9">
    <source>
        <dbReference type="HAMAP-Rule" id="MF_00151"/>
    </source>
</evidence>
<keyword evidence="1 9" id="KW-0963">Cytoplasm</keyword>
<evidence type="ECO:0000256" key="6">
    <source>
        <dbReference type="ARBA" id="ARBA00022842"/>
    </source>
</evidence>
<feature type="binding site" evidence="9">
    <location>
        <position position="9"/>
    </location>
    <ligand>
        <name>substrate</name>
    </ligand>
</feature>
<comment type="similarity">
    <text evidence="9">Belongs to the bacterial CoaD family.</text>
</comment>
<keyword evidence="5 9" id="KW-0067">ATP-binding</keyword>
<dbReference type="EC" id="2.7.7.3" evidence="9"/>
<dbReference type="GO" id="GO:0005737">
    <property type="term" value="C:cytoplasm"/>
    <property type="evidence" value="ECO:0007669"/>
    <property type="project" value="UniProtKB-SubCell"/>
</dbReference>
<dbReference type="Pfam" id="PF01467">
    <property type="entry name" value="CTP_transf_like"/>
    <property type="match status" value="1"/>
</dbReference>
<dbReference type="GO" id="GO:0015937">
    <property type="term" value="P:coenzyme A biosynthetic process"/>
    <property type="evidence" value="ECO:0007669"/>
    <property type="project" value="UniProtKB-UniRule"/>
</dbReference>
<evidence type="ECO:0000259" key="10">
    <source>
        <dbReference type="Pfam" id="PF01467"/>
    </source>
</evidence>
<feature type="binding site" evidence="9">
    <location>
        <position position="98"/>
    </location>
    <ligand>
        <name>ATP</name>
        <dbReference type="ChEBI" id="CHEBI:30616"/>
    </ligand>
</feature>
<dbReference type="NCBIfam" id="TIGR00125">
    <property type="entry name" value="cyt_tran_rel"/>
    <property type="match status" value="1"/>
</dbReference>
<feature type="domain" description="Cytidyltransferase-like" evidence="10">
    <location>
        <begin position="5"/>
        <end position="133"/>
    </location>
</feature>
<keyword evidence="7 9" id="KW-0173">Coenzyme A biosynthesis</keyword>
<keyword evidence="12" id="KW-1185">Reference proteome</keyword>
<name>A0AA48KCS5_9BACT</name>
<protein>
    <recommendedName>
        <fullName evidence="9">Phosphopantetheine adenylyltransferase</fullName>
        <ecNumber evidence="9">2.7.7.3</ecNumber>
    </recommendedName>
    <alternativeName>
        <fullName evidence="9">Dephospho-CoA pyrophosphorylase</fullName>
    </alternativeName>
    <alternativeName>
        <fullName evidence="9">Pantetheine-phosphate adenylyltransferase</fullName>
        <shortName evidence="9">PPAT</shortName>
    </alternativeName>
</protein>
<dbReference type="InterPro" id="IPR001980">
    <property type="entry name" value="PPAT"/>
</dbReference>
<feature type="binding site" evidence="9">
    <location>
        <position position="73"/>
    </location>
    <ligand>
        <name>substrate</name>
    </ligand>
</feature>
<dbReference type="NCBIfam" id="TIGR01510">
    <property type="entry name" value="coaD_prev_kdtB"/>
    <property type="match status" value="1"/>
</dbReference>
<comment type="pathway">
    <text evidence="9">Cofactor biosynthesis; coenzyme A biosynthesis; CoA from (R)-pantothenate: step 4/5.</text>
</comment>
<dbReference type="Gene3D" id="3.40.50.620">
    <property type="entry name" value="HUPs"/>
    <property type="match status" value="1"/>
</dbReference>
<accession>A0AA48KCS5</accession>
<feature type="binding site" evidence="9">
    <location>
        <begin position="123"/>
        <end position="129"/>
    </location>
    <ligand>
        <name>ATP</name>
        <dbReference type="ChEBI" id="CHEBI:30616"/>
    </ligand>
</feature>
<feature type="binding site" evidence="9">
    <location>
        <begin position="88"/>
        <end position="90"/>
    </location>
    <ligand>
        <name>ATP</name>
        <dbReference type="ChEBI" id="CHEBI:30616"/>
    </ligand>
</feature>
<feature type="binding site" evidence="9">
    <location>
        <position position="17"/>
    </location>
    <ligand>
        <name>ATP</name>
        <dbReference type="ChEBI" id="CHEBI:30616"/>
    </ligand>
</feature>
<evidence type="ECO:0000256" key="4">
    <source>
        <dbReference type="ARBA" id="ARBA00022741"/>
    </source>
</evidence>
<keyword evidence="3 9" id="KW-0548">Nucleotidyltransferase</keyword>
<reference evidence="11" key="1">
    <citation type="journal article" date="2023" name="Int. J. Syst. Evol. Microbiol.">
        <title>Mesoterricola silvestris gen. nov., sp. nov., Mesoterricola sediminis sp. nov., Geothrix oryzae sp. nov., Geothrix edaphica sp. nov., Geothrix rubra sp. nov., and Geothrix limicola sp. nov., six novel members of Acidobacteriota isolated from soils.</title>
        <authorList>
            <person name="Itoh H."/>
            <person name="Sugisawa Y."/>
            <person name="Mise K."/>
            <person name="Xu Z."/>
            <person name="Kuniyasu M."/>
            <person name="Ushijima N."/>
            <person name="Kawano K."/>
            <person name="Kobayashi E."/>
            <person name="Shiratori Y."/>
            <person name="Masuda Y."/>
            <person name="Senoo K."/>
        </authorList>
    </citation>
    <scope>NUCLEOTIDE SEQUENCE</scope>
    <source>
        <strain evidence="11">W786</strain>
    </source>
</reference>
<evidence type="ECO:0000256" key="2">
    <source>
        <dbReference type="ARBA" id="ARBA00022679"/>
    </source>
</evidence>
<evidence type="ECO:0000313" key="12">
    <source>
        <dbReference type="Proteomes" id="UP001228113"/>
    </source>
</evidence>
<dbReference type="PANTHER" id="PTHR21342:SF1">
    <property type="entry name" value="PHOSPHOPANTETHEINE ADENYLYLTRANSFERASE"/>
    <property type="match status" value="1"/>
</dbReference>
<feature type="binding site" evidence="9">
    <location>
        <position position="41"/>
    </location>
    <ligand>
        <name>substrate</name>
    </ligand>
</feature>
<comment type="cofactor">
    <cofactor evidence="9">
        <name>Mg(2+)</name>
        <dbReference type="ChEBI" id="CHEBI:18420"/>
    </cofactor>
</comment>
<dbReference type="Proteomes" id="UP001228113">
    <property type="component" value="Chromosome"/>
</dbReference>
<gene>
    <name evidence="9 11" type="primary">coaD</name>
    <name evidence="11" type="ORF">METESE_13130</name>
</gene>
<dbReference type="SUPFAM" id="SSF52374">
    <property type="entry name" value="Nucleotidylyl transferase"/>
    <property type="match status" value="1"/>
</dbReference>
<dbReference type="PANTHER" id="PTHR21342">
    <property type="entry name" value="PHOSPHOPANTETHEINE ADENYLYLTRANSFERASE"/>
    <property type="match status" value="1"/>
</dbReference>
<dbReference type="HAMAP" id="MF_00151">
    <property type="entry name" value="PPAT_bact"/>
    <property type="match status" value="1"/>
</dbReference>
<evidence type="ECO:0000256" key="3">
    <source>
        <dbReference type="ARBA" id="ARBA00022695"/>
    </source>
</evidence>
<dbReference type="InterPro" id="IPR014729">
    <property type="entry name" value="Rossmann-like_a/b/a_fold"/>
</dbReference>
<keyword evidence="6 9" id="KW-0460">Magnesium</keyword>
<proteinExistence type="inferred from homology"/>
<dbReference type="AlphaFoldDB" id="A0AA48KCS5"/>
<evidence type="ECO:0000256" key="5">
    <source>
        <dbReference type="ARBA" id="ARBA00022840"/>
    </source>
</evidence>